<dbReference type="Pfam" id="PF25512">
    <property type="entry name" value="zf-CCCH_AtC3H23"/>
    <property type="match status" value="1"/>
</dbReference>
<protein>
    <recommendedName>
        <fullName evidence="7">C3H1-type domain-containing protein</fullName>
    </recommendedName>
</protein>
<sequence>MSSFGGGDERRFQPHQLFLSKRLRPVDIPPRKLLSRRAANLEIPVYPRLDEETPLAKFLPCNNRDEEDEADVYSADQFRMFEFKVRKCTRSRSHDWTDCPFSHPGEKARRRDPRKFNYSGVVCQDFRRGMCPRGDRCEYSHGVFECWLHPARYRTQACKDGRSCTRKICFFAHTSKQLRILPQDSANGHHFCPHSHCSSLSPNSTLMRMPDGSPPVSPSLPMGAYRPTRGQMALAELAELKKRHGSGYKKELIKLFQSLNLDEKNSSTGRPKNRLFVDVSKLHDQVPMFFSPSSSESSSSPSDPSSSGSSHFSKNNLDLTEENGTSGAPDLGWVHELCDDWNN</sequence>
<dbReference type="Gramene" id="KZM99610">
    <property type="protein sequence ID" value="KZM99610"/>
    <property type="gene ID" value="DCAR_013028"/>
</dbReference>
<dbReference type="AlphaFoldDB" id="A0A162AEC1"/>
<feature type="domain" description="C3H1-type" evidence="7">
    <location>
        <begin position="117"/>
        <end position="144"/>
    </location>
</feature>
<evidence type="ECO:0000313" key="10">
    <source>
        <dbReference type="Proteomes" id="UP000077755"/>
    </source>
</evidence>
<dbReference type="InterPro" id="IPR057444">
    <property type="entry name" value="Znf-CCCH_AtC3H23-like"/>
</dbReference>
<evidence type="ECO:0000256" key="5">
    <source>
        <dbReference type="PROSITE-ProRule" id="PRU00723"/>
    </source>
</evidence>
<feature type="compositionally biased region" description="Polar residues" evidence="6">
    <location>
        <begin position="314"/>
        <end position="326"/>
    </location>
</feature>
<keyword evidence="1 5" id="KW-0479">Metal-binding</keyword>
<dbReference type="Gene3D" id="4.10.1000.10">
    <property type="entry name" value="Zinc finger, CCCH-type"/>
    <property type="match status" value="1"/>
</dbReference>
<evidence type="ECO:0000256" key="6">
    <source>
        <dbReference type="SAM" id="MobiDB-lite"/>
    </source>
</evidence>
<dbReference type="InterPro" id="IPR000571">
    <property type="entry name" value="Znf_CCCH"/>
</dbReference>
<dbReference type="EMBL" id="LNRQ01000004">
    <property type="protein sequence ID" value="KZM99610.1"/>
    <property type="molecule type" value="Genomic_DNA"/>
</dbReference>
<dbReference type="PANTHER" id="PTHR14493:SF90">
    <property type="entry name" value="ZINC FINGER CCCH DOMAIN-CONTAINING PROTEIN 2"/>
    <property type="match status" value="1"/>
</dbReference>
<reference evidence="9" key="2">
    <citation type="submission" date="2022-03" db="EMBL/GenBank/DDBJ databases">
        <title>Draft title - Genomic analysis of global carrot germplasm unveils the trajectory of domestication and the origin of high carotenoid orange carrot.</title>
        <authorList>
            <person name="Iorizzo M."/>
            <person name="Ellison S."/>
            <person name="Senalik D."/>
            <person name="Macko-Podgorni A."/>
            <person name="Grzebelus D."/>
            <person name="Bostan H."/>
            <person name="Rolling W."/>
            <person name="Curaba J."/>
            <person name="Simon P."/>
        </authorList>
    </citation>
    <scope>NUCLEOTIDE SEQUENCE</scope>
    <source>
        <tissue evidence="9">Leaf</tissue>
    </source>
</reference>
<proteinExistence type="predicted"/>
<dbReference type="Proteomes" id="UP000077755">
    <property type="component" value="Chromosome 4"/>
</dbReference>
<feature type="region of interest" description="Disordered" evidence="6">
    <location>
        <begin position="288"/>
        <end position="333"/>
    </location>
</feature>
<keyword evidence="2 5" id="KW-0863">Zinc-finger</keyword>
<organism evidence="8">
    <name type="scientific">Daucus carota subsp. sativus</name>
    <name type="common">Carrot</name>
    <dbReference type="NCBI Taxonomy" id="79200"/>
    <lineage>
        <taxon>Eukaryota</taxon>
        <taxon>Viridiplantae</taxon>
        <taxon>Streptophyta</taxon>
        <taxon>Embryophyta</taxon>
        <taxon>Tracheophyta</taxon>
        <taxon>Spermatophyta</taxon>
        <taxon>Magnoliopsida</taxon>
        <taxon>eudicotyledons</taxon>
        <taxon>Gunneridae</taxon>
        <taxon>Pentapetalae</taxon>
        <taxon>asterids</taxon>
        <taxon>campanulids</taxon>
        <taxon>Apiales</taxon>
        <taxon>Apiaceae</taxon>
        <taxon>Apioideae</taxon>
        <taxon>Scandiceae</taxon>
        <taxon>Daucinae</taxon>
        <taxon>Daucus</taxon>
        <taxon>Daucus sect. Daucus</taxon>
    </lineage>
</organism>
<dbReference type="GO" id="GO:0003677">
    <property type="term" value="F:DNA binding"/>
    <property type="evidence" value="ECO:0007669"/>
    <property type="project" value="UniProtKB-KW"/>
</dbReference>
<dbReference type="OrthoDB" id="410307at2759"/>
<dbReference type="KEGG" id="dcr:108218050"/>
<evidence type="ECO:0000313" key="8">
    <source>
        <dbReference type="EMBL" id="KZM99610.1"/>
    </source>
</evidence>
<dbReference type="SMART" id="SM00356">
    <property type="entry name" value="ZnF_C3H1"/>
    <property type="match status" value="2"/>
</dbReference>
<evidence type="ECO:0000313" key="9">
    <source>
        <dbReference type="EMBL" id="WOG98725.1"/>
    </source>
</evidence>
<accession>A0A162AEC1</accession>
<keyword evidence="3 5" id="KW-0862">Zinc</keyword>
<evidence type="ECO:0000256" key="4">
    <source>
        <dbReference type="ARBA" id="ARBA00023125"/>
    </source>
</evidence>
<reference evidence="8" key="1">
    <citation type="journal article" date="2016" name="Nat. Genet.">
        <title>A high-quality carrot genome assembly provides new insights into carotenoid accumulation and asterid genome evolution.</title>
        <authorList>
            <person name="Iorizzo M."/>
            <person name="Ellison S."/>
            <person name="Senalik D."/>
            <person name="Zeng P."/>
            <person name="Satapoomin P."/>
            <person name="Huang J."/>
            <person name="Bowman M."/>
            <person name="Iovene M."/>
            <person name="Sanseverino W."/>
            <person name="Cavagnaro P."/>
            <person name="Yildiz M."/>
            <person name="Macko-Podgorni A."/>
            <person name="Moranska E."/>
            <person name="Grzebelus E."/>
            <person name="Grzebelus D."/>
            <person name="Ashrafi H."/>
            <person name="Zheng Z."/>
            <person name="Cheng S."/>
            <person name="Spooner D."/>
            <person name="Van Deynze A."/>
            <person name="Simon P."/>
        </authorList>
    </citation>
    <scope>NUCLEOTIDE SEQUENCE [LARGE SCALE GENOMIC DNA]</scope>
    <source>
        <tissue evidence="8">Leaf</tissue>
    </source>
</reference>
<keyword evidence="4" id="KW-0238">DNA-binding</keyword>
<dbReference type="Pfam" id="PF00642">
    <property type="entry name" value="zf-CCCH"/>
    <property type="match status" value="1"/>
</dbReference>
<dbReference type="EMBL" id="CP093346">
    <property type="protein sequence ID" value="WOG98725.1"/>
    <property type="molecule type" value="Genomic_DNA"/>
</dbReference>
<evidence type="ECO:0000256" key="3">
    <source>
        <dbReference type="ARBA" id="ARBA00022833"/>
    </source>
</evidence>
<gene>
    <name evidence="8" type="ORF">DCAR_013028</name>
    <name evidence="9" type="ORF">DCAR_0418070</name>
</gene>
<feature type="zinc finger region" description="C3H1-type" evidence="5">
    <location>
        <begin position="117"/>
        <end position="144"/>
    </location>
</feature>
<dbReference type="PROSITE" id="PS50103">
    <property type="entry name" value="ZF_C3H1"/>
    <property type="match status" value="1"/>
</dbReference>
<evidence type="ECO:0000256" key="1">
    <source>
        <dbReference type="ARBA" id="ARBA00022723"/>
    </source>
</evidence>
<dbReference type="InterPro" id="IPR045234">
    <property type="entry name" value="Unkempt-like"/>
</dbReference>
<evidence type="ECO:0000256" key="2">
    <source>
        <dbReference type="ARBA" id="ARBA00022771"/>
    </source>
</evidence>
<dbReference type="GO" id="GO:0008270">
    <property type="term" value="F:zinc ion binding"/>
    <property type="evidence" value="ECO:0007669"/>
    <property type="project" value="UniProtKB-KW"/>
</dbReference>
<evidence type="ECO:0000259" key="7">
    <source>
        <dbReference type="PROSITE" id="PS50103"/>
    </source>
</evidence>
<keyword evidence="10" id="KW-1185">Reference proteome</keyword>
<dbReference type="SUPFAM" id="SSF90229">
    <property type="entry name" value="CCCH zinc finger"/>
    <property type="match status" value="1"/>
</dbReference>
<dbReference type="PANTHER" id="PTHR14493">
    <property type="entry name" value="UNKEMPT FAMILY MEMBER"/>
    <property type="match status" value="1"/>
</dbReference>
<name>A0A162AEC1_DAUCS</name>
<dbReference type="InterPro" id="IPR036855">
    <property type="entry name" value="Znf_CCCH_sf"/>
</dbReference>
<feature type="compositionally biased region" description="Low complexity" evidence="6">
    <location>
        <begin position="289"/>
        <end position="313"/>
    </location>
</feature>